<feature type="domain" description="Photosynthetic reaction centre H subunit N-terminal" evidence="2">
    <location>
        <begin position="5"/>
        <end position="134"/>
    </location>
</feature>
<dbReference type="SUPFAM" id="SSF81490">
    <property type="entry name" value="Photosystem II reaction centre subunit H, transmembrane region"/>
    <property type="match status" value="1"/>
</dbReference>
<dbReference type="InterPro" id="IPR027275">
    <property type="entry name" value="PRC-brl_dom"/>
</dbReference>
<gene>
    <name evidence="4" type="primary">puhA</name>
    <name evidence="4" type="ORF">ENY07_07565</name>
</gene>
<dbReference type="InterPro" id="IPR015810">
    <property type="entry name" value="Photo_RC_H_N"/>
</dbReference>
<feature type="transmembrane region" description="Helical" evidence="1">
    <location>
        <begin position="12"/>
        <end position="31"/>
    </location>
</feature>
<dbReference type="Pfam" id="PF03967">
    <property type="entry name" value="PRCH"/>
    <property type="match status" value="1"/>
</dbReference>
<proteinExistence type="predicted"/>
<dbReference type="Pfam" id="PF05239">
    <property type="entry name" value="PRC"/>
    <property type="match status" value="1"/>
</dbReference>
<comment type="caution">
    <text evidence="4">The sequence shown here is derived from an EMBL/GenBank/DDBJ whole genome shotgun (WGS) entry which is preliminary data.</text>
</comment>
<evidence type="ECO:0000313" key="4">
    <source>
        <dbReference type="EMBL" id="HGC43061.1"/>
    </source>
</evidence>
<feature type="domain" description="PRC-barrel" evidence="3">
    <location>
        <begin position="145"/>
        <end position="210"/>
    </location>
</feature>
<keyword evidence="1" id="KW-0472">Membrane</keyword>
<dbReference type="GO" id="GO:0030077">
    <property type="term" value="C:plasma membrane light-harvesting complex"/>
    <property type="evidence" value="ECO:0007669"/>
    <property type="project" value="InterPro"/>
</dbReference>
<dbReference type="EMBL" id="DTQM01000149">
    <property type="protein sequence ID" value="HGC43061.1"/>
    <property type="molecule type" value="Genomic_DNA"/>
</dbReference>
<organism evidence="4">
    <name type="scientific">Acidicaldus sp</name>
    <dbReference type="NCBI Taxonomy" id="1872105"/>
    <lineage>
        <taxon>Bacteria</taxon>
        <taxon>Pseudomonadati</taxon>
        <taxon>Pseudomonadota</taxon>
        <taxon>Alphaproteobacteria</taxon>
        <taxon>Acetobacterales</taxon>
        <taxon>Acetobacteraceae</taxon>
        <taxon>Acidicaldus</taxon>
    </lineage>
</organism>
<dbReference type="NCBIfam" id="TIGR01150">
    <property type="entry name" value="puhA"/>
    <property type="match status" value="1"/>
</dbReference>
<name>A0A8J4M5T9_9PROT</name>
<accession>A0A8J4M5T9</accession>
<dbReference type="InterPro" id="IPR011033">
    <property type="entry name" value="PRC_barrel-like_sf"/>
</dbReference>
<sequence>MFRGAITGYIDVAQLVLYAFWIFFAGLIFYLHREDKREGYPLVSDGKGRAIIEGFPPTPRPKIFHLPHGGMVTAPRPEAAQSVNATPLMPWEGTPYEPIGNPLLAGVGPGAYAERANTPELTFEGMPRVAPLRIATDFAVDPEDPDPRGMTVIGADGGRAGIVSDIWVDRTEPDIRYLEVEVTLGERGGSEAAGDQGTRRILLPITFASRISGGRIREVRVNAITAAQFAEVPALADPDRVTQREEDRIAAYFAAGTLFATPDRLGPLL</sequence>
<keyword evidence="1" id="KW-1133">Transmembrane helix</keyword>
<dbReference type="AlphaFoldDB" id="A0A8J4M5T9"/>
<evidence type="ECO:0000259" key="2">
    <source>
        <dbReference type="Pfam" id="PF03967"/>
    </source>
</evidence>
<protein>
    <submittedName>
        <fullName evidence="4">Photosynthetic reaction center subunit H</fullName>
    </submittedName>
</protein>
<dbReference type="InterPro" id="IPR014747">
    <property type="entry name" value="Bac_photo_RC_H_C"/>
</dbReference>
<reference evidence="4" key="1">
    <citation type="journal article" date="2020" name="mSystems">
        <title>Genome- and Community-Level Interaction Insights into Carbon Utilization and Element Cycling Functions of Hydrothermarchaeota in Hydrothermal Sediment.</title>
        <authorList>
            <person name="Zhou Z."/>
            <person name="Liu Y."/>
            <person name="Xu W."/>
            <person name="Pan J."/>
            <person name="Luo Z.H."/>
            <person name="Li M."/>
        </authorList>
    </citation>
    <scope>NUCLEOTIDE SEQUENCE</scope>
    <source>
        <strain evidence="4">SpSt-997</strain>
    </source>
</reference>
<evidence type="ECO:0000256" key="1">
    <source>
        <dbReference type="SAM" id="Phobius"/>
    </source>
</evidence>
<keyword evidence="1" id="KW-0812">Transmembrane</keyword>
<dbReference type="Gene3D" id="3.90.50.10">
    <property type="entry name" value="Photosynthetic Reaction Center, subunit H, domain 2"/>
    <property type="match status" value="1"/>
</dbReference>
<dbReference type="InterPro" id="IPR037097">
    <property type="entry name" value="Photo_RC_H_N_sf"/>
</dbReference>
<dbReference type="InterPro" id="IPR005652">
    <property type="entry name" value="Photo_RC_H"/>
</dbReference>
<dbReference type="SUPFAM" id="SSF50346">
    <property type="entry name" value="PRC-barrel domain"/>
    <property type="match status" value="1"/>
</dbReference>
<dbReference type="GO" id="GO:0019684">
    <property type="term" value="P:photosynthesis, light reaction"/>
    <property type="evidence" value="ECO:0007669"/>
    <property type="project" value="InterPro"/>
</dbReference>
<dbReference type="Gene3D" id="4.10.540.10">
    <property type="entry name" value="Photosynthetic reaction centre, H subunit, N-terminal domain"/>
    <property type="match status" value="1"/>
</dbReference>
<evidence type="ECO:0000259" key="3">
    <source>
        <dbReference type="Pfam" id="PF05239"/>
    </source>
</evidence>